<keyword evidence="1" id="KW-0812">Transmembrane</keyword>
<gene>
    <name evidence="2" type="ORF">B7R25_15125</name>
</gene>
<accession>A0A3E0W635</accession>
<feature type="transmembrane region" description="Helical" evidence="1">
    <location>
        <begin position="101"/>
        <end position="122"/>
    </location>
</feature>
<evidence type="ECO:0000313" key="2">
    <source>
        <dbReference type="EMBL" id="RFA24894.1"/>
    </source>
</evidence>
<keyword evidence="1" id="KW-1133">Transmembrane helix</keyword>
<dbReference type="RefSeq" id="WP_116419796.1">
    <property type="nucleotide sequence ID" value="NZ_NBXC01000030.1"/>
</dbReference>
<proteinExistence type="predicted"/>
<keyword evidence="1" id="KW-0472">Membrane</keyword>
<sequence length="199" mass="19960">MGGVGVVLGSLYGAVLSVSDALLLQREVLLFINPALELVSAMVFAVAFGVLAFGVPGESGITGASRIGPGALFVFGVSPLVVELSQALPTGFEQPQATIEGYASLAVTAVGIAAGVVAAIAVVRARALRGYARWALFPAVVARGAATALALVPLQEAVVASTGAGGVGALVTVAAGVAYALHGRGRDIQNLLRVLNEKW</sequence>
<dbReference type="OrthoDB" id="5124722at2"/>
<dbReference type="Proteomes" id="UP000257080">
    <property type="component" value="Unassembled WGS sequence"/>
</dbReference>
<name>A0A3E0W635_9MICO</name>
<feature type="transmembrane region" description="Helical" evidence="1">
    <location>
        <begin position="67"/>
        <end position="89"/>
    </location>
</feature>
<feature type="transmembrane region" description="Helical" evidence="1">
    <location>
        <begin position="31"/>
        <end position="55"/>
    </location>
</feature>
<organism evidence="2 3">
    <name type="scientific">Subtercola boreus</name>
    <dbReference type="NCBI Taxonomy" id="120213"/>
    <lineage>
        <taxon>Bacteria</taxon>
        <taxon>Bacillati</taxon>
        <taxon>Actinomycetota</taxon>
        <taxon>Actinomycetes</taxon>
        <taxon>Micrococcales</taxon>
        <taxon>Microbacteriaceae</taxon>
        <taxon>Subtercola</taxon>
    </lineage>
</organism>
<evidence type="ECO:0000313" key="3">
    <source>
        <dbReference type="Proteomes" id="UP000257080"/>
    </source>
</evidence>
<protein>
    <submittedName>
        <fullName evidence="2">Uncharacterized protein</fullName>
    </submittedName>
</protein>
<feature type="transmembrane region" description="Helical" evidence="1">
    <location>
        <begin position="134"/>
        <end position="152"/>
    </location>
</feature>
<dbReference type="AlphaFoldDB" id="A0A3E0W635"/>
<dbReference type="EMBL" id="NBXE01000035">
    <property type="protein sequence ID" value="RFA24894.1"/>
    <property type="molecule type" value="Genomic_DNA"/>
</dbReference>
<feature type="transmembrane region" description="Helical" evidence="1">
    <location>
        <begin position="158"/>
        <end position="181"/>
    </location>
</feature>
<comment type="caution">
    <text evidence="2">The sequence shown here is derived from an EMBL/GenBank/DDBJ whole genome shotgun (WGS) entry which is preliminary data.</text>
</comment>
<evidence type="ECO:0000256" key="1">
    <source>
        <dbReference type="SAM" id="Phobius"/>
    </source>
</evidence>
<reference evidence="2 3" key="1">
    <citation type="submission" date="2017-04" db="EMBL/GenBank/DDBJ databases">
        <title>Comparative genome analysis of Subtercola boreus.</title>
        <authorList>
            <person name="Cho Y.-J."/>
            <person name="Cho A."/>
            <person name="Kim O.-S."/>
            <person name="Lee J.-I."/>
        </authorList>
    </citation>
    <scope>NUCLEOTIDE SEQUENCE [LARGE SCALE GENOMIC DNA]</scope>
    <source>
        <strain evidence="2 3">P28004</strain>
    </source>
</reference>